<evidence type="ECO:0000313" key="3">
    <source>
        <dbReference type="Proteomes" id="UP001589611"/>
    </source>
</evidence>
<sequence>MTAPQPVPGAAPEKRPAFEPAEQLLKPTGYDPGMRRPTATIAGFVLVLFRVIAGILVLVALIAGWDGIADQLDIWDGGGALTPEIQQLTLWIVVGFGAAVLAVDALLAYLIYRGLNWPRVLVMLISALSISTAFTAWWAQGQEVTIQGTFVSLSLDILILLALSSRSAAAYARRNERR</sequence>
<accession>A0ABV5SX73</accession>
<feature type="transmembrane region" description="Helical" evidence="1">
    <location>
        <begin position="150"/>
        <end position="172"/>
    </location>
</feature>
<dbReference type="EMBL" id="JBHMBE010000001">
    <property type="protein sequence ID" value="MFB9644286.1"/>
    <property type="molecule type" value="Genomic_DNA"/>
</dbReference>
<gene>
    <name evidence="2" type="ORF">ACFFPJ_00585</name>
</gene>
<keyword evidence="3" id="KW-1185">Reference proteome</keyword>
<organism evidence="2 3">
    <name type="scientific">Microbacterium terregens</name>
    <dbReference type="NCBI Taxonomy" id="69363"/>
    <lineage>
        <taxon>Bacteria</taxon>
        <taxon>Bacillati</taxon>
        <taxon>Actinomycetota</taxon>
        <taxon>Actinomycetes</taxon>
        <taxon>Micrococcales</taxon>
        <taxon>Microbacteriaceae</taxon>
        <taxon>Microbacterium</taxon>
    </lineage>
</organism>
<name>A0ABV5SX73_9MICO</name>
<proteinExistence type="predicted"/>
<keyword evidence="1" id="KW-0812">Transmembrane</keyword>
<feature type="transmembrane region" description="Helical" evidence="1">
    <location>
        <begin position="44"/>
        <end position="68"/>
    </location>
</feature>
<feature type="transmembrane region" description="Helical" evidence="1">
    <location>
        <begin position="88"/>
        <end position="112"/>
    </location>
</feature>
<protein>
    <submittedName>
        <fullName evidence="2">Uncharacterized protein</fullName>
    </submittedName>
</protein>
<keyword evidence="1" id="KW-0472">Membrane</keyword>
<evidence type="ECO:0000256" key="1">
    <source>
        <dbReference type="SAM" id="Phobius"/>
    </source>
</evidence>
<evidence type="ECO:0000313" key="2">
    <source>
        <dbReference type="EMBL" id="MFB9644286.1"/>
    </source>
</evidence>
<dbReference type="RefSeq" id="WP_344710607.1">
    <property type="nucleotide sequence ID" value="NZ_BAAAWH010000001.1"/>
</dbReference>
<dbReference type="Proteomes" id="UP001589611">
    <property type="component" value="Unassembled WGS sequence"/>
</dbReference>
<comment type="caution">
    <text evidence="2">The sequence shown here is derived from an EMBL/GenBank/DDBJ whole genome shotgun (WGS) entry which is preliminary data.</text>
</comment>
<reference evidence="2 3" key="1">
    <citation type="submission" date="2024-09" db="EMBL/GenBank/DDBJ databases">
        <authorList>
            <person name="Sun Q."/>
            <person name="Mori K."/>
        </authorList>
    </citation>
    <scope>NUCLEOTIDE SEQUENCE [LARGE SCALE GENOMIC DNA]</scope>
    <source>
        <strain evidence="2 3">JCM 1342</strain>
    </source>
</reference>
<keyword evidence="1" id="KW-1133">Transmembrane helix</keyword>
<feature type="transmembrane region" description="Helical" evidence="1">
    <location>
        <begin position="119"/>
        <end position="138"/>
    </location>
</feature>